<organism evidence="1 2">
    <name type="scientific">Portunus trituberculatus</name>
    <name type="common">Swimming crab</name>
    <name type="synonym">Neptunus trituberculatus</name>
    <dbReference type="NCBI Taxonomy" id="210409"/>
    <lineage>
        <taxon>Eukaryota</taxon>
        <taxon>Metazoa</taxon>
        <taxon>Ecdysozoa</taxon>
        <taxon>Arthropoda</taxon>
        <taxon>Crustacea</taxon>
        <taxon>Multicrustacea</taxon>
        <taxon>Malacostraca</taxon>
        <taxon>Eumalacostraca</taxon>
        <taxon>Eucarida</taxon>
        <taxon>Decapoda</taxon>
        <taxon>Pleocyemata</taxon>
        <taxon>Brachyura</taxon>
        <taxon>Eubrachyura</taxon>
        <taxon>Portunoidea</taxon>
        <taxon>Portunidae</taxon>
        <taxon>Portuninae</taxon>
        <taxon>Portunus</taxon>
    </lineage>
</organism>
<name>A0A5B7F1D2_PORTR</name>
<evidence type="ECO:0000313" key="2">
    <source>
        <dbReference type="Proteomes" id="UP000324222"/>
    </source>
</evidence>
<sequence length="71" mass="7988">MVIDDGSAACLPCKMRLLPVIAEGLYHRPHLNPPLPRSLVTTLRVGLTWIRVRLCLNSLQVGIAILYERRP</sequence>
<dbReference type="AlphaFoldDB" id="A0A5B7F1D2"/>
<protein>
    <submittedName>
        <fullName evidence="1">Uncharacterized protein</fullName>
    </submittedName>
</protein>
<reference evidence="1 2" key="1">
    <citation type="submission" date="2019-05" db="EMBL/GenBank/DDBJ databases">
        <title>Another draft genome of Portunus trituberculatus and its Hox gene families provides insights of decapod evolution.</title>
        <authorList>
            <person name="Jeong J.-H."/>
            <person name="Song I."/>
            <person name="Kim S."/>
            <person name="Choi T."/>
            <person name="Kim D."/>
            <person name="Ryu S."/>
            <person name="Kim W."/>
        </authorList>
    </citation>
    <scope>NUCLEOTIDE SEQUENCE [LARGE SCALE GENOMIC DNA]</scope>
    <source>
        <tissue evidence="1">Muscle</tissue>
    </source>
</reference>
<gene>
    <name evidence="1" type="ORF">E2C01_032818</name>
</gene>
<accession>A0A5B7F1D2</accession>
<dbReference type="Proteomes" id="UP000324222">
    <property type="component" value="Unassembled WGS sequence"/>
</dbReference>
<proteinExistence type="predicted"/>
<dbReference type="EMBL" id="VSRR010004316">
    <property type="protein sequence ID" value="MPC39287.1"/>
    <property type="molecule type" value="Genomic_DNA"/>
</dbReference>
<comment type="caution">
    <text evidence="1">The sequence shown here is derived from an EMBL/GenBank/DDBJ whole genome shotgun (WGS) entry which is preliminary data.</text>
</comment>
<evidence type="ECO:0000313" key="1">
    <source>
        <dbReference type="EMBL" id="MPC39287.1"/>
    </source>
</evidence>
<keyword evidence="2" id="KW-1185">Reference proteome</keyword>